<dbReference type="PRINTS" id="PR00506">
    <property type="entry name" value="D21N6MTFRASE"/>
</dbReference>
<evidence type="ECO:0000256" key="1">
    <source>
        <dbReference type="ARBA" id="ARBA00006594"/>
    </source>
</evidence>
<dbReference type="InterPro" id="IPR029063">
    <property type="entry name" value="SAM-dependent_MTases_sf"/>
</dbReference>
<dbReference type="Proteomes" id="UP000228886">
    <property type="component" value="Unassembled WGS sequence"/>
</dbReference>
<proteinExistence type="inferred from homology"/>
<dbReference type="PANTHER" id="PTHR13370:SF3">
    <property type="entry name" value="TRNA (GUANINE(10)-N2)-METHYLTRANSFERASE HOMOLOG"/>
    <property type="match status" value="1"/>
</dbReference>
<accession>A0A2M7E778</accession>
<keyword evidence="2 6" id="KW-0489">Methyltransferase</keyword>
<dbReference type="GO" id="GO:0005737">
    <property type="term" value="C:cytoplasm"/>
    <property type="evidence" value="ECO:0007669"/>
    <property type="project" value="TreeGrafter"/>
</dbReference>
<evidence type="ECO:0000259" key="5">
    <source>
        <dbReference type="Pfam" id="PF01555"/>
    </source>
</evidence>
<dbReference type="PROSITE" id="PS00092">
    <property type="entry name" value="N6_MTASE"/>
    <property type="match status" value="1"/>
</dbReference>
<organism evidence="6 7">
    <name type="scientific">bacterium (Candidatus Ratteibacteria) CG01_land_8_20_14_3_00_40_19</name>
    <dbReference type="NCBI Taxonomy" id="2014290"/>
    <lineage>
        <taxon>Bacteria</taxon>
        <taxon>Candidatus Ratteibacteria</taxon>
    </lineage>
</organism>
<evidence type="ECO:0000256" key="2">
    <source>
        <dbReference type="ARBA" id="ARBA00022603"/>
    </source>
</evidence>
<reference evidence="7" key="1">
    <citation type="submission" date="2017-09" db="EMBL/GenBank/DDBJ databases">
        <title>Depth-based differentiation of microbial function through sediment-hosted aquifers and enrichment of novel symbionts in the deep terrestrial subsurface.</title>
        <authorList>
            <person name="Probst A.J."/>
            <person name="Ladd B."/>
            <person name="Jarett J.K."/>
            <person name="Geller-Mcgrath D.E."/>
            <person name="Sieber C.M.K."/>
            <person name="Emerson J.B."/>
            <person name="Anantharaman K."/>
            <person name="Thomas B.C."/>
            <person name="Malmstrom R."/>
            <person name="Stieglmeier M."/>
            <person name="Klingl A."/>
            <person name="Woyke T."/>
            <person name="Ryan C.M."/>
            <person name="Banfield J.F."/>
        </authorList>
    </citation>
    <scope>NUCLEOTIDE SEQUENCE [LARGE SCALE GENOMIC DNA]</scope>
</reference>
<keyword evidence="4" id="KW-0949">S-adenosyl-L-methionine</keyword>
<evidence type="ECO:0000256" key="4">
    <source>
        <dbReference type="ARBA" id="ARBA00022691"/>
    </source>
</evidence>
<evidence type="ECO:0000313" key="7">
    <source>
        <dbReference type="Proteomes" id="UP000228886"/>
    </source>
</evidence>
<evidence type="ECO:0000256" key="3">
    <source>
        <dbReference type="ARBA" id="ARBA00022679"/>
    </source>
</evidence>
<dbReference type="SUPFAM" id="SSF53335">
    <property type="entry name" value="S-adenosyl-L-methionine-dependent methyltransferases"/>
    <property type="match status" value="1"/>
</dbReference>
<feature type="non-terminal residue" evidence="6">
    <location>
        <position position="1"/>
    </location>
</feature>
<dbReference type="EMBL" id="PETL01000315">
    <property type="protein sequence ID" value="PIV63602.1"/>
    <property type="molecule type" value="Genomic_DNA"/>
</dbReference>
<dbReference type="InterPro" id="IPR002941">
    <property type="entry name" value="DNA_methylase_N4/N6"/>
</dbReference>
<dbReference type="GO" id="GO:0032259">
    <property type="term" value="P:methylation"/>
    <property type="evidence" value="ECO:0007669"/>
    <property type="project" value="UniProtKB-KW"/>
</dbReference>
<dbReference type="PANTHER" id="PTHR13370">
    <property type="entry name" value="RNA METHYLASE-RELATED"/>
    <property type="match status" value="1"/>
</dbReference>
<dbReference type="InterPro" id="IPR002295">
    <property type="entry name" value="N4/N6-MTase_EcoPI_Mod-like"/>
</dbReference>
<dbReference type="Gene3D" id="3.40.50.150">
    <property type="entry name" value="Vaccinia Virus protein VP39"/>
    <property type="match status" value="1"/>
</dbReference>
<comment type="caution">
    <text evidence="6">The sequence shown here is derived from an EMBL/GenBank/DDBJ whole genome shotgun (WGS) entry which is preliminary data.</text>
</comment>
<dbReference type="GO" id="GO:0008170">
    <property type="term" value="F:N-methyltransferase activity"/>
    <property type="evidence" value="ECO:0007669"/>
    <property type="project" value="InterPro"/>
</dbReference>
<dbReference type="Pfam" id="PF01555">
    <property type="entry name" value="N6_N4_Mtase"/>
    <property type="match status" value="1"/>
</dbReference>
<protein>
    <submittedName>
        <fullName evidence="6">Site-specific DNA-methyltransferase</fullName>
    </submittedName>
</protein>
<dbReference type="GO" id="GO:0003677">
    <property type="term" value="F:DNA binding"/>
    <property type="evidence" value="ECO:0007669"/>
    <property type="project" value="InterPro"/>
</dbReference>
<comment type="similarity">
    <text evidence="1">Belongs to the N(4)/N(6)-methyltransferase family.</text>
</comment>
<gene>
    <name evidence="6" type="ORF">COS11_06575</name>
</gene>
<keyword evidence="3 6" id="KW-0808">Transferase</keyword>
<dbReference type="InterPro" id="IPR002052">
    <property type="entry name" value="DNA_methylase_N6_adenine_CS"/>
</dbReference>
<dbReference type="AlphaFoldDB" id="A0A2M7E778"/>
<dbReference type="GO" id="GO:0009007">
    <property type="term" value="F:site-specific DNA-methyltransferase (adenine-specific) activity"/>
    <property type="evidence" value="ECO:0007669"/>
    <property type="project" value="TreeGrafter"/>
</dbReference>
<sequence length="466" mass="54190">ELEILGQFDDLDNQLDGWLIKSENYQALNTILPKFKEKVQTIYIDPPFNLDSSDQFLYRTNYKDSNWATLLENRLKIAKDVLDKKGSIFVRCDYNGNWIVRCLMDEIFVGENFRNELVINKSNKQGAIDKRFNPATETLFLYSKIIESLINPQFRKREKQGGWLEMHSPKENKDSHTITFKGKTFIAPKGRHWSFAQATVNKLVSDNRIRVTKKQYIDVYGNQQSEVLEYLMSENETIESNWTDIPGYSTTTGFQTENSEKLLARVINTGSKESDLVMDFFLGSGTTTAVAHKLGRKWLGVEMGEHFYSVVLPRMKKVLAYDKSGISKELKTPRQTSSDTPLQEGNYQGGGFFKYYELEQYEESLANCKYEESDLFNSPSKTPYQEYVFMKDEKMLKALEIDYKREKVKVDLNRLYPNIDIAETLSNLTGKWIKKVSDAEVEFEDGTKINTKDLDYKFIKPLIWWE</sequence>
<name>A0A2M7E778_9BACT</name>
<evidence type="ECO:0000313" key="6">
    <source>
        <dbReference type="EMBL" id="PIV63602.1"/>
    </source>
</evidence>
<feature type="domain" description="DNA methylase N-4/N-6" evidence="5">
    <location>
        <begin position="39"/>
        <end position="309"/>
    </location>
</feature>